<dbReference type="RefSeq" id="WP_286484734.1">
    <property type="nucleotide sequence ID" value="NZ_JACALR010000001.1"/>
</dbReference>
<dbReference type="Pfam" id="PF20732">
    <property type="entry name" value="NamZ_C"/>
    <property type="match status" value="1"/>
</dbReference>
<dbReference type="GO" id="GO:0033922">
    <property type="term" value="F:peptidoglycan beta-N-acetylmuramidase activity"/>
    <property type="evidence" value="ECO:0007669"/>
    <property type="project" value="InterPro"/>
</dbReference>
<evidence type="ECO:0000259" key="3">
    <source>
        <dbReference type="Pfam" id="PF20732"/>
    </source>
</evidence>
<dbReference type="InterPro" id="IPR008302">
    <property type="entry name" value="NamZ"/>
</dbReference>
<gene>
    <name evidence="4" type="ORF">HX095_01475</name>
</gene>
<comment type="caution">
    <text evidence="4">The sequence shown here is derived from an EMBL/GenBank/DDBJ whole genome shotgun (WGS) entry which is preliminary data.</text>
</comment>
<proteinExistence type="predicted"/>
<dbReference type="Proteomes" id="UP001173578">
    <property type="component" value="Unassembled WGS sequence"/>
</dbReference>
<evidence type="ECO:0000313" key="5">
    <source>
        <dbReference type="Proteomes" id="UP001173578"/>
    </source>
</evidence>
<dbReference type="InterPro" id="IPR048502">
    <property type="entry name" value="NamZ_N"/>
</dbReference>
<feature type="domain" description="Peptidoglycan beta-N-acetylmuramidase NamZ C-terminal" evidence="3">
    <location>
        <begin position="281"/>
        <end position="420"/>
    </location>
</feature>
<protein>
    <submittedName>
        <fullName evidence="4">DUF1343 domain-containing protein</fullName>
    </submittedName>
</protein>
<evidence type="ECO:0000259" key="2">
    <source>
        <dbReference type="Pfam" id="PF07075"/>
    </source>
</evidence>
<reference evidence="4" key="2">
    <citation type="journal article" date="2022" name="Sci. Total Environ.">
        <title>Prevalence, transmission, and molecular epidemiology of tet(X)-positive bacteria among humans, animals, and environmental niches in China: An epidemiological, and genomic-based study.</title>
        <authorList>
            <person name="Dong N."/>
            <person name="Zeng Y."/>
            <person name="Cai C."/>
            <person name="Sun C."/>
            <person name="Lu J."/>
            <person name="Liu C."/>
            <person name="Zhou H."/>
            <person name="Sun Q."/>
            <person name="Shu L."/>
            <person name="Wang H."/>
            <person name="Wang Y."/>
            <person name="Wang S."/>
            <person name="Wu C."/>
            <person name="Chan E.W."/>
            <person name="Chen G."/>
            <person name="Shen Z."/>
            <person name="Chen S."/>
            <person name="Zhang R."/>
        </authorList>
    </citation>
    <scope>NUCLEOTIDE SEQUENCE</scope>
    <source>
        <strain evidence="4">210</strain>
    </source>
</reference>
<name>A0AAW7DGW5_9FLAO</name>
<feature type="chain" id="PRO_5043566380" evidence="1">
    <location>
        <begin position="23"/>
        <end position="421"/>
    </location>
</feature>
<accession>A0AAW7DGW5</accession>
<sequence length="421" mass="47197">MKNFVKYTSIGLFLSIPFFTIAQTNYEAKVENQSATQSSTLGLEIGLGAENIMQYLPQLEDKKVGIVTNQTGIIRKNLNQIPSDNAYKNTVHIVDFLIGIGINVVKLYSPEHGFRGDADAGAKIKSGIDTKTNLPIISLYGDNKKPKANQITDVDVLVFDMQDVGARFYTYISTLHYVLEAAAENGKKVIVLDRPNPNGHYVDGPVMKNEYKSFVGMHNVPIVYGMTIGEYAQMINGEGWLANGIKADLEIIPLINYTHQSKYNLPVKPSPNLPNAHAINLYPSTCLFEGTNVNEGRGTDIQFQVYGSPFLKNMPYQYTPTSKPGATSPKFKDEVCYGEDLSDVPYQSSINLKWLINAYKNNTKQPFWTMNGKKLWIDQLSGTDELRKQIEAGLSEEEIKATWQKDLEAFMKIRAKYLIYN</sequence>
<dbReference type="Gene3D" id="3.40.50.12170">
    <property type="entry name" value="Uncharacterised protein PF07075, DUF1343"/>
    <property type="match status" value="1"/>
</dbReference>
<dbReference type="InterPro" id="IPR048503">
    <property type="entry name" value="NamZ_C"/>
</dbReference>
<dbReference type="AlphaFoldDB" id="A0AAW7DGW5"/>
<dbReference type="PANTHER" id="PTHR42915:SF1">
    <property type="entry name" value="PEPTIDOGLYCAN BETA-N-ACETYLMURAMIDASE NAMZ"/>
    <property type="match status" value="1"/>
</dbReference>
<evidence type="ECO:0000256" key="1">
    <source>
        <dbReference type="SAM" id="SignalP"/>
    </source>
</evidence>
<feature type="signal peptide" evidence="1">
    <location>
        <begin position="1"/>
        <end position="22"/>
    </location>
</feature>
<feature type="domain" description="Peptidoglycan beta-N-acetylmuramidase NamZ N-terminal" evidence="2">
    <location>
        <begin position="64"/>
        <end position="276"/>
    </location>
</feature>
<dbReference type="Pfam" id="PF07075">
    <property type="entry name" value="NamZ_N"/>
    <property type="match status" value="1"/>
</dbReference>
<reference evidence="4" key="1">
    <citation type="submission" date="2020-06" db="EMBL/GenBank/DDBJ databases">
        <authorList>
            <person name="Dong N."/>
        </authorList>
    </citation>
    <scope>NUCLEOTIDE SEQUENCE</scope>
    <source>
        <strain evidence="4">210</strain>
    </source>
</reference>
<dbReference type="PANTHER" id="PTHR42915">
    <property type="entry name" value="HYPOTHETICAL 460 KDA PROTEIN IN FEUA-SIGW INTERGENIC REGION [PRECURSOR]"/>
    <property type="match status" value="1"/>
</dbReference>
<dbReference type="Gene3D" id="3.90.1150.140">
    <property type="match status" value="1"/>
</dbReference>
<organism evidence="4 5">
    <name type="scientific">Empedobacter falsenii</name>
    <dbReference type="NCBI Taxonomy" id="343874"/>
    <lineage>
        <taxon>Bacteria</taxon>
        <taxon>Pseudomonadati</taxon>
        <taxon>Bacteroidota</taxon>
        <taxon>Flavobacteriia</taxon>
        <taxon>Flavobacteriales</taxon>
        <taxon>Weeksellaceae</taxon>
        <taxon>Empedobacter</taxon>
    </lineage>
</organism>
<keyword evidence="1" id="KW-0732">Signal</keyword>
<dbReference type="EMBL" id="JACALR010000001">
    <property type="protein sequence ID" value="MDM1549882.1"/>
    <property type="molecule type" value="Genomic_DNA"/>
</dbReference>
<dbReference type="PIRSF" id="PIRSF016719">
    <property type="entry name" value="UCP016719"/>
    <property type="match status" value="1"/>
</dbReference>
<evidence type="ECO:0000313" key="4">
    <source>
        <dbReference type="EMBL" id="MDM1549882.1"/>
    </source>
</evidence>